<dbReference type="InterPro" id="IPR002410">
    <property type="entry name" value="Peptidase_S33"/>
</dbReference>
<dbReference type="Proteomes" id="UP000240228">
    <property type="component" value="Unassembled WGS sequence"/>
</dbReference>
<dbReference type="Gene3D" id="3.40.50.1820">
    <property type="entry name" value="alpha/beta hydrolase"/>
    <property type="match status" value="1"/>
</dbReference>
<evidence type="ECO:0000313" key="4">
    <source>
        <dbReference type="EMBL" id="PST47095.1"/>
    </source>
</evidence>
<reference evidence="4 5" key="2">
    <citation type="submission" date="2018-03" db="EMBL/GenBank/DDBJ databases">
        <title>The comparative genomics of Bifidobacterium callitrichos reflects dietary carbohydrate utilization within the common marmoset gut.</title>
        <authorList>
            <person name="Rani A."/>
        </authorList>
    </citation>
    <scope>NUCLEOTIDE SEQUENCE [LARGE SCALE GENOMIC DNA]</scope>
    <source>
        <strain evidence="4 5">UMA51805</strain>
    </source>
</reference>
<dbReference type="RefSeq" id="WP_107043493.1">
    <property type="nucleotide sequence ID" value="NZ_NWTX01000002.1"/>
</dbReference>
<dbReference type="PANTHER" id="PTHR43248">
    <property type="entry name" value="2-SUCCINYL-6-HYDROXY-2,4-CYCLOHEXADIENE-1-CARBOXYLATE SYNTHASE"/>
    <property type="match status" value="1"/>
</dbReference>
<evidence type="ECO:0000256" key="2">
    <source>
        <dbReference type="ARBA" id="ARBA00022801"/>
    </source>
</evidence>
<dbReference type="PANTHER" id="PTHR43248:SF2">
    <property type="entry name" value="PROLYL AMINOPEPTIDASE"/>
    <property type="match status" value="1"/>
</dbReference>
<organism evidence="4 5">
    <name type="scientific">Bifidobacterium callitrichos</name>
    <dbReference type="NCBI Taxonomy" id="762209"/>
    <lineage>
        <taxon>Bacteria</taxon>
        <taxon>Bacillati</taxon>
        <taxon>Actinomycetota</taxon>
        <taxon>Actinomycetes</taxon>
        <taxon>Bifidobacteriales</taxon>
        <taxon>Bifidobacteriaceae</taxon>
        <taxon>Bifidobacterium</taxon>
    </lineage>
</organism>
<proteinExistence type="inferred from homology"/>
<evidence type="ECO:0000259" key="3">
    <source>
        <dbReference type="Pfam" id="PF00561"/>
    </source>
</evidence>
<dbReference type="EMBL" id="NWTX01000002">
    <property type="protein sequence ID" value="PST47095.1"/>
    <property type="molecule type" value="Genomic_DNA"/>
</dbReference>
<comment type="similarity">
    <text evidence="1">Belongs to the peptidase S33 family.</text>
</comment>
<dbReference type="AlphaFoldDB" id="A0A2T3GC77"/>
<sequence>MTLLNEYYVPGLHIEDRSIDVPLDWTGHEPGHGFDGEPIKLFYRVITTPEHVHDDLPLLIFLQGGPGGAGPRLLSPQSDGWIEEATKHFRVILPDQRGTGRSNRVDTHTMTRIAAAHTDNSTGATDAAHAQADYLKLFLADSIVRDFEHLRRTEFGGRKWVTMGQSYGGFLTLTYLSLFPEGINASFTTGGIPHVPADATEVYEHTFPRMAGKTRQFYERYPQDAARVAALADTLPTVAEVNEFVATLTDTVLGQLGGTAIEHRLGVIAGMAAHGFPLLPNGDPLTVERLQCLGSDFGMKPSFERVHWILDDAFTSGDGSVAAETDSGDASLSDLSDEFLAKVMNATSSRPLYWPLQEFIYANGELDEPIRWAAQRVRDRHPEFDAGCRPLNFTGEAMFPWMFEQEAALRPFRAAMDVLMEDTHFGVIYDEERLAGNEVPLQAGVYFDDMYVDSGMQLDTLSRIGNSHYWVTNEFEHDGLHGSVVFRHLWQQALDRGDLEMLF</sequence>
<dbReference type="InterPro" id="IPR029058">
    <property type="entry name" value="AB_hydrolase_fold"/>
</dbReference>
<comment type="caution">
    <text evidence="4">The sequence shown here is derived from an EMBL/GenBank/DDBJ whole genome shotgun (WGS) entry which is preliminary data.</text>
</comment>
<keyword evidence="2" id="KW-0378">Hydrolase</keyword>
<accession>A0A2T3GC77</accession>
<keyword evidence="5" id="KW-1185">Reference proteome</keyword>
<dbReference type="InterPro" id="IPR000073">
    <property type="entry name" value="AB_hydrolase_1"/>
</dbReference>
<feature type="domain" description="AB hydrolase-1" evidence="3">
    <location>
        <begin position="57"/>
        <end position="216"/>
    </location>
</feature>
<name>A0A2T3GC77_9BIFI</name>
<reference evidence="5" key="1">
    <citation type="submission" date="2017-09" db="EMBL/GenBank/DDBJ databases">
        <authorList>
            <person name="Sela D.A."/>
            <person name="Albert K."/>
        </authorList>
    </citation>
    <scope>NUCLEOTIDE SEQUENCE [LARGE SCALE GENOMIC DNA]</scope>
    <source>
        <strain evidence="5">UMA51805</strain>
    </source>
</reference>
<dbReference type="Pfam" id="PF00561">
    <property type="entry name" value="Abhydrolase_1"/>
    <property type="match status" value="1"/>
</dbReference>
<gene>
    <name evidence="4" type="ORF">CPA40_01870</name>
</gene>
<dbReference type="GO" id="GO:0004177">
    <property type="term" value="F:aminopeptidase activity"/>
    <property type="evidence" value="ECO:0007669"/>
    <property type="project" value="UniProtKB-EC"/>
</dbReference>
<dbReference type="InterPro" id="IPR051601">
    <property type="entry name" value="Serine_prot/Carboxylest_S33"/>
</dbReference>
<dbReference type="PRINTS" id="PR00793">
    <property type="entry name" value="PROAMNOPTASE"/>
</dbReference>
<dbReference type="GO" id="GO:0006508">
    <property type="term" value="P:proteolysis"/>
    <property type="evidence" value="ECO:0007669"/>
    <property type="project" value="InterPro"/>
</dbReference>
<protein>
    <submittedName>
        <fullName evidence="4">Proline iminopeptidase</fullName>
    </submittedName>
</protein>
<evidence type="ECO:0000313" key="5">
    <source>
        <dbReference type="Proteomes" id="UP000240228"/>
    </source>
</evidence>
<dbReference type="SUPFAM" id="SSF53474">
    <property type="entry name" value="alpha/beta-Hydrolases"/>
    <property type="match status" value="1"/>
</dbReference>
<evidence type="ECO:0000256" key="1">
    <source>
        <dbReference type="ARBA" id="ARBA00010088"/>
    </source>
</evidence>